<protein>
    <submittedName>
        <fullName evidence="1">Acidic endochitinase</fullName>
    </submittedName>
</protein>
<gene>
    <name evidence="1" type="primary">CHIA_0</name>
    <name evidence="1" type="ORF">CM83_100002</name>
</gene>
<reference evidence="1" key="2">
    <citation type="submission" date="2014-07" db="EMBL/GenBank/DDBJ databases">
        <authorList>
            <person name="Hull J."/>
        </authorList>
    </citation>
    <scope>NUCLEOTIDE SEQUENCE</scope>
</reference>
<proteinExistence type="predicted"/>
<organism evidence="1">
    <name type="scientific">Lygus hesperus</name>
    <name type="common">Western plant bug</name>
    <dbReference type="NCBI Taxonomy" id="30085"/>
    <lineage>
        <taxon>Eukaryota</taxon>
        <taxon>Metazoa</taxon>
        <taxon>Ecdysozoa</taxon>
        <taxon>Arthropoda</taxon>
        <taxon>Hexapoda</taxon>
        <taxon>Insecta</taxon>
        <taxon>Pterygota</taxon>
        <taxon>Neoptera</taxon>
        <taxon>Paraneoptera</taxon>
        <taxon>Hemiptera</taxon>
        <taxon>Heteroptera</taxon>
        <taxon>Panheteroptera</taxon>
        <taxon>Cimicomorpha</taxon>
        <taxon>Miridae</taxon>
        <taxon>Mirini</taxon>
        <taxon>Lygus</taxon>
    </lineage>
</organism>
<dbReference type="EMBL" id="GBHO01018656">
    <property type="protein sequence ID" value="JAG24948.1"/>
    <property type="molecule type" value="Transcribed_RNA"/>
</dbReference>
<accession>A0A0A9Y1F9</accession>
<name>A0A0A9Y1F9_LYGHE</name>
<sequence>MHYTTDVPCLLAVDNLNCVDQSTEYLHPTHYTNLRGRDLAAPYLLLQSLRRPPRYGATIAALTSNATMRSVDDYVFLAGFNHQVCGYSSREMQCALEHYSISRAIHLPLTVPTLRAVEATTGSVPADLRSWCEMY</sequence>
<dbReference type="AlphaFoldDB" id="A0A0A9Y1F9"/>
<evidence type="ECO:0000313" key="1">
    <source>
        <dbReference type="EMBL" id="JAG24948.1"/>
    </source>
</evidence>
<reference evidence="1" key="1">
    <citation type="journal article" date="2014" name="PLoS ONE">
        <title>Transcriptome-Based Identification of ABC Transporters in the Western Tarnished Plant Bug Lygus hesperus.</title>
        <authorList>
            <person name="Hull J.J."/>
            <person name="Chaney K."/>
            <person name="Geib S.M."/>
            <person name="Fabrick J.A."/>
            <person name="Brent C.S."/>
            <person name="Walsh D."/>
            <person name="Lavine L.C."/>
        </authorList>
    </citation>
    <scope>NUCLEOTIDE SEQUENCE</scope>
</reference>